<dbReference type="InterPro" id="IPR008517">
    <property type="entry name" value="GNA1162-like"/>
</dbReference>
<gene>
    <name evidence="1" type="ORF">METZ01_LOCUS7208</name>
</gene>
<dbReference type="PROSITE" id="PS51257">
    <property type="entry name" value="PROKAR_LIPOPROTEIN"/>
    <property type="match status" value="1"/>
</dbReference>
<evidence type="ECO:0000313" key="1">
    <source>
        <dbReference type="EMBL" id="SUZ54354.1"/>
    </source>
</evidence>
<dbReference type="Pfam" id="PF05643">
    <property type="entry name" value="GNA1162-like"/>
    <property type="match status" value="1"/>
</dbReference>
<dbReference type="EMBL" id="UINC01000383">
    <property type="protein sequence ID" value="SUZ54354.1"/>
    <property type="molecule type" value="Genomic_DNA"/>
</dbReference>
<accession>A0A381NJR6</accession>
<protein>
    <submittedName>
        <fullName evidence="1">Uncharacterized protein</fullName>
    </submittedName>
</protein>
<dbReference type="AlphaFoldDB" id="A0A381NJR6"/>
<proteinExistence type="predicted"/>
<organism evidence="1">
    <name type="scientific">marine metagenome</name>
    <dbReference type="NCBI Taxonomy" id="408172"/>
    <lineage>
        <taxon>unclassified sequences</taxon>
        <taxon>metagenomes</taxon>
        <taxon>ecological metagenomes</taxon>
    </lineage>
</organism>
<sequence length="325" mass="36343">MKSWLAGKQNSLLKKLTIFIVLFGIVFGGCGTVDLKVRKNLDHPNIHPNTVAILPFTLAGPTPEGVPVHRLFRECFFNYFSYLGYVDVPLETIDYKLQAAGMKKYKEVLGFSPEKLRDILAVDAVIKGRVLETNNFTGGIHAETSIKAKIEMIDLRTGETLWETEHKERIYSGILSPTVVEIIQDQMDNVKVHQALYKTAEMFSIGIMMEIPDPAEVWQKEIRLPEIKSIETNLKPNQKLKPNDRIYVNLKGDAGLKGSFGIGSWKSNIPLREITPGMYSGSYIVQESDEISSALIVGTLKNAQGLAGKRFYKHGMAVIEKSSLN</sequence>
<name>A0A381NJR6_9ZZZZ</name>
<reference evidence="1" key="1">
    <citation type="submission" date="2018-05" db="EMBL/GenBank/DDBJ databases">
        <authorList>
            <person name="Lanie J.A."/>
            <person name="Ng W.-L."/>
            <person name="Kazmierczak K.M."/>
            <person name="Andrzejewski T.M."/>
            <person name="Davidsen T.M."/>
            <person name="Wayne K.J."/>
            <person name="Tettelin H."/>
            <person name="Glass J.I."/>
            <person name="Rusch D."/>
            <person name="Podicherti R."/>
            <person name="Tsui H.-C.T."/>
            <person name="Winkler M.E."/>
        </authorList>
    </citation>
    <scope>NUCLEOTIDE SEQUENCE</scope>
</reference>
<dbReference type="Gene3D" id="3.40.50.10610">
    <property type="entry name" value="ABC-type transport auxiliary lipoprotein component"/>
    <property type="match status" value="1"/>
</dbReference>